<evidence type="ECO:0000313" key="10">
    <source>
        <dbReference type="EMBL" id="KAJ8491758.1"/>
    </source>
</evidence>
<evidence type="ECO:0000256" key="1">
    <source>
        <dbReference type="ARBA" id="ARBA00004123"/>
    </source>
</evidence>
<dbReference type="Proteomes" id="UP001222027">
    <property type="component" value="Unassembled WGS sequence"/>
</dbReference>
<organism evidence="10 11">
    <name type="scientific">Ensete ventricosum</name>
    <name type="common">Abyssinian banana</name>
    <name type="synonym">Musa ensete</name>
    <dbReference type="NCBI Taxonomy" id="4639"/>
    <lineage>
        <taxon>Eukaryota</taxon>
        <taxon>Viridiplantae</taxon>
        <taxon>Streptophyta</taxon>
        <taxon>Embryophyta</taxon>
        <taxon>Tracheophyta</taxon>
        <taxon>Spermatophyta</taxon>
        <taxon>Magnoliopsida</taxon>
        <taxon>Liliopsida</taxon>
        <taxon>Zingiberales</taxon>
        <taxon>Musaceae</taxon>
        <taxon>Ensete</taxon>
    </lineage>
</organism>
<feature type="domain" description="YABBY N-terminal" evidence="9">
    <location>
        <begin position="58"/>
        <end position="115"/>
    </location>
</feature>
<dbReference type="InterPro" id="IPR006780">
    <property type="entry name" value="YABBY"/>
</dbReference>
<dbReference type="PANTHER" id="PTHR31675">
    <property type="entry name" value="PROTEIN YABBY 6-RELATED"/>
    <property type="match status" value="1"/>
</dbReference>
<keyword evidence="4" id="KW-0863">Zinc-finger</keyword>
<feature type="domain" description="YABBY protein C-terminal" evidence="8">
    <location>
        <begin position="148"/>
        <end position="205"/>
    </location>
</feature>
<evidence type="ECO:0000256" key="3">
    <source>
        <dbReference type="ARBA" id="ARBA00022723"/>
    </source>
</evidence>
<dbReference type="GO" id="GO:0005634">
    <property type="term" value="C:nucleus"/>
    <property type="evidence" value="ECO:0007669"/>
    <property type="project" value="UniProtKB-SubCell"/>
</dbReference>
<dbReference type="GO" id="GO:0010158">
    <property type="term" value="P:abaxial cell fate specification"/>
    <property type="evidence" value="ECO:0007669"/>
    <property type="project" value="TreeGrafter"/>
</dbReference>
<dbReference type="CDD" id="cd00084">
    <property type="entry name" value="HMG-box_SF"/>
    <property type="match status" value="1"/>
</dbReference>
<comment type="caution">
    <text evidence="10">The sequence shown here is derived from an EMBL/GenBank/DDBJ whole genome shotgun (WGS) entry which is preliminary data.</text>
</comment>
<dbReference type="GO" id="GO:0008270">
    <property type="term" value="F:zinc ion binding"/>
    <property type="evidence" value="ECO:0007669"/>
    <property type="project" value="UniProtKB-KW"/>
</dbReference>
<dbReference type="EMBL" id="JAQQAF010000004">
    <property type="protein sequence ID" value="KAJ8491758.1"/>
    <property type="molecule type" value="Genomic_DNA"/>
</dbReference>
<sequence>MHVIRATRRRGRRKGRRSHPLIIPRSPHSHGTVVSWLGLGSPKTSSKPWSSDMSNHVLPEQVCYVNCSFCNTVLVVNIPGNNSFSIVTVRCGLCANILYVNLEALHGVLPLQNFQNHSLESQHLHMDFGSSSSCTRLSVMNPVDYVQQQMQLIHPTEKRRAPSAYNRFIKEEIRRLKAKNPNISHKEAFSTAAKNWAHFPEIHLELSIKGNKQV</sequence>
<keyword evidence="3" id="KW-0479">Metal-binding</keyword>
<protein>
    <submittedName>
        <fullName evidence="10">Uncharacterized protein</fullName>
    </submittedName>
</protein>
<dbReference type="InterPro" id="IPR056776">
    <property type="entry name" value="YABBY_N"/>
</dbReference>
<evidence type="ECO:0000256" key="4">
    <source>
        <dbReference type="ARBA" id="ARBA00022771"/>
    </source>
</evidence>
<dbReference type="PANTHER" id="PTHR31675:SF30">
    <property type="entry name" value="AXIAL REGULATOR YABBY 2-RELATED"/>
    <property type="match status" value="1"/>
</dbReference>
<evidence type="ECO:0000259" key="9">
    <source>
        <dbReference type="Pfam" id="PF24868"/>
    </source>
</evidence>
<dbReference type="InterPro" id="IPR056775">
    <property type="entry name" value="YABBY_C"/>
</dbReference>
<evidence type="ECO:0000259" key="8">
    <source>
        <dbReference type="Pfam" id="PF04690"/>
    </source>
</evidence>
<reference evidence="10 11" key="1">
    <citation type="submission" date="2022-12" db="EMBL/GenBank/DDBJ databases">
        <title>Chromosome-scale assembly of the Ensete ventricosum genome.</title>
        <authorList>
            <person name="Dussert Y."/>
            <person name="Stocks J."/>
            <person name="Wendawek A."/>
            <person name="Woldeyes F."/>
            <person name="Nichols R.A."/>
            <person name="Borrell J.S."/>
        </authorList>
    </citation>
    <scope>NUCLEOTIDE SEQUENCE [LARGE SCALE GENOMIC DNA]</scope>
    <source>
        <strain evidence="11">cv. Maze</strain>
        <tissue evidence="10">Seeds</tissue>
    </source>
</reference>
<name>A0AAV8R7K5_ENSVE</name>
<evidence type="ECO:0000256" key="7">
    <source>
        <dbReference type="SAM" id="MobiDB-lite"/>
    </source>
</evidence>
<feature type="compositionally biased region" description="Basic residues" evidence="7">
    <location>
        <begin position="1"/>
        <end position="19"/>
    </location>
</feature>
<evidence type="ECO:0000256" key="5">
    <source>
        <dbReference type="ARBA" id="ARBA00022833"/>
    </source>
</evidence>
<dbReference type="Pfam" id="PF04690">
    <property type="entry name" value="YABBY"/>
    <property type="match status" value="1"/>
</dbReference>
<proteinExistence type="inferred from homology"/>
<keyword evidence="5" id="KW-0862">Zinc</keyword>
<dbReference type="Gene3D" id="1.10.30.10">
    <property type="entry name" value="High mobility group box domain"/>
    <property type="match status" value="1"/>
</dbReference>
<comment type="similarity">
    <text evidence="2">Belongs to the YABBY family.</text>
</comment>
<dbReference type="SUPFAM" id="SSF47095">
    <property type="entry name" value="HMG-box"/>
    <property type="match status" value="1"/>
</dbReference>
<accession>A0AAV8R7K5</accession>
<dbReference type="AlphaFoldDB" id="A0AAV8R7K5"/>
<gene>
    <name evidence="10" type="ORF">OPV22_013479</name>
</gene>
<keyword evidence="6" id="KW-0539">Nucleus</keyword>
<evidence type="ECO:0000313" key="11">
    <source>
        <dbReference type="Proteomes" id="UP001222027"/>
    </source>
</evidence>
<evidence type="ECO:0000256" key="6">
    <source>
        <dbReference type="ARBA" id="ARBA00023242"/>
    </source>
</evidence>
<comment type="subcellular location">
    <subcellularLocation>
        <location evidence="1">Nucleus</location>
    </subcellularLocation>
</comment>
<evidence type="ECO:0000256" key="2">
    <source>
        <dbReference type="ARBA" id="ARBA00010325"/>
    </source>
</evidence>
<keyword evidence="11" id="KW-1185">Reference proteome</keyword>
<dbReference type="InterPro" id="IPR036910">
    <property type="entry name" value="HMG_box_dom_sf"/>
</dbReference>
<dbReference type="Pfam" id="PF24868">
    <property type="entry name" value="YABBY_N"/>
    <property type="match status" value="1"/>
</dbReference>
<feature type="region of interest" description="Disordered" evidence="7">
    <location>
        <begin position="1"/>
        <end position="21"/>
    </location>
</feature>